<evidence type="ECO:0000313" key="2">
    <source>
        <dbReference type="EMBL" id="CDZ24172.1"/>
    </source>
</evidence>
<dbReference type="GO" id="GO:0004601">
    <property type="term" value="F:peroxidase activity"/>
    <property type="evidence" value="ECO:0007669"/>
    <property type="project" value="UniProtKB-KW"/>
</dbReference>
<name>A0A078KNQ8_9FIRM</name>
<reference evidence="3" key="1">
    <citation type="submission" date="2014-07" db="EMBL/GenBank/DDBJ databases">
        <authorList>
            <person name="Wibberg D."/>
        </authorList>
    </citation>
    <scope>NUCLEOTIDE SEQUENCE [LARGE SCALE GENOMIC DNA]</scope>
    <source>
        <strain evidence="3">DG5</strain>
    </source>
</reference>
<dbReference type="CDD" id="cd01610">
    <property type="entry name" value="PAP2_like"/>
    <property type="match status" value="1"/>
</dbReference>
<protein>
    <submittedName>
        <fullName evidence="2">Acid phosphatase/vanadium-dependent haloperoxidase related protein</fullName>
    </submittedName>
</protein>
<dbReference type="AlphaFoldDB" id="A0A078KNQ8"/>
<dbReference type="PATRIC" id="fig|29343.3.peg.1113"/>
<keyword evidence="2" id="KW-0560">Oxidoreductase</keyword>
<accession>A0A078KNQ8</accession>
<dbReference type="PANTHER" id="PTHR31446:SF29">
    <property type="entry name" value="ACID PHOSPHATASE_VANADIUM-DEPENDENT HALOPEROXIDASE-RELATED PROTEIN"/>
    <property type="match status" value="1"/>
</dbReference>
<dbReference type="STRING" id="29343.CCDG5_1055"/>
<evidence type="ECO:0000313" key="3">
    <source>
        <dbReference type="Proteomes" id="UP000032431"/>
    </source>
</evidence>
<dbReference type="Proteomes" id="UP000032431">
    <property type="component" value="Chromosome I"/>
</dbReference>
<proteinExistence type="predicted"/>
<dbReference type="OrthoDB" id="9792681at2"/>
<keyword evidence="2" id="KW-0575">Peroxidase</keyword>
<dbReference type="EMBL" id="LM995447">
    <property type="protein sequence ID" value="CDZ24172.1"/>
    <property type="molecule type" value="Genomic_DNA"/>
</dbReference>
<organism evidence="2 3">
    <name type="scientific">[Clostridium] cellulosi</name>
    <dbReference type="NCBI Taxonomy" id="29343"/>
    <lineage>
        <taxon>Bacteria</taxon>
        <taxon>Bacillati</taxon>
        <taxon>Bacillota</taxon>
        <taxon>Clostridia</taxon>
        <taxon>Eubacteriales</taxon>
        <taxon>Oscillospiraceae</taxon>
        <taxon>Oscillospiraceae incertae sedis</taxon>
    </lineage>
</organism>
<dbReference type="HOGENOM" id="CLU_073969_1_0_9"/>
<keyword evidence="3" id="KW-1185">Reference proteome</keyword>
<feature type="transmembrane region" description="Helical" evidence="1">
    <location>
        <begin position="131"/>
        <end position="153"/>
    </location>
</feature>
<keyword evidence="1" id="KW-1133">Transmembrane helix</keyword>
<dbReference type="InterPro" id="IPR003832">
    <property type="entry name" value="DUF212"/>
</dbReference>
<dbReference type="KEGG" id="ccel:CCDG5_1055"/>
<evidence type="ECO:0000256" key="1">
    <source>
        <dbReference type="SAM" id="Phobius"/>
    </source>
</evidence>
<keyword evidence="1" id="KW-0812">Transmembrane</keyword>
<dbReference type="PANTHER" id="PTHR31446">
    <property type="entry name" value="ACID PHOSPHATASE/VANADIUM-DEPENDENT HALOPEROXIDASE-RELATED PROTEIN"/>
    <property type="match status" value="1"/>
</dbReference>
<gene>
    <name evidence="2" type="ORF">CCDG5_1055</name>
</gene>
<dbReference type="Pfam" id="PF02681">
    <property type="entry name" value="DUF212"/>
    <property type="match status" value="1"/>
</dbReference>
<sequence>MSIPQYSPIFKGIFSNTTLLAAFLSWVLAQTIKTVIAAIRTKTFVPERLFGAGGMPSAHSAMACALTMCVAHECGLESPEFAITICFTAVIIYDAMGVRRAAGEQAKVINKMVDIMEKEGSEITEKELTEYLGHTPIEVLAGILLGIVVSLILN</sequence>
<keyword evidence="1" id="KW-0472">Membrane</keyword>